<evidence type="ECO:0000256" key="1">
    <source>
        <dbReference type="SAM" id="MobiDB-lite"/>
    </source>
</evidence>
<proteinExistence type="predicted"/>
<evidence type="ECO:0000313" key="2">
    <source>
        <dbReference type="EMBL" id="AJK91723.1"/>
    </source>
</evidence>
<keyword evidence="3" id="KW-1185">Reference proteome</keyword>
<dbReference type="EMBL" id="KM371112">
    <property type="protein sequence ID" value="AJK91723.1"/>
    <property type="molecule type" value="Genomic_DNA"/>
</dbReference>
<accession>A0A0C5AUV4</accession>
<protein>
    <submittedName>
        <fullName evidence="2">ORF062</fullName>
    </submittedName>
</protein>
<organism evidence="2 3">
    <name type="scientific">Spodoptera frugiperda granulovirus</name>
    <dbReference type="NCBI Taxonomy" id="307454"/>
    <lineage>
        <taxon>Viruses</taxon>
        <taxon>Viruses incertae sedis</taxon>
        <taxon>Naldaviricetes</taxon>
        <taxon>Lefavirales</taxon>
        <taxon>Baculoviridae</taxon>
        <taxon>Betabaculovirus</taxon>
        <taxon>Betabaculovirus spofrugiperdae</taxon>
    </lineage>
</organism>
<dbReference type="RefSeq" id="YP_009121847.1">
    <property type="nucleotide sequence ID" value="NC_026511.1"/>
</dbReference>
<sequence length="93" mass="10684">MSYKDLYQEILRTQQDIAVTYQRLVAVENELKRNISESVVLPPHLNAKLDDLQQKIDMVIKQLFVEEKPPQQEEEAEPTTVSVESVDEVDASV</sequence>
<feature type="region of interest" description="Disordered" evidence="1">
    <location>
        <begin position="67"/>
        <end position="93"/>
    </location>
</feature>
<name>A0A0C5AUV4_9BBAC</name>
<dbReference type="GeneID" id="23632064"/>
<reference evidence="2 3" key="1">
    <citation type="journal article" date="2015" name="Viruses">
        <title>The complete sequence of the first Spodoptera frugiperda Betabaculovirus genome: a natural multiple recombinant virus.</title>
        <authorList>
            <person name="Cuartas P.E."/>
            <person name="Barrera G.P."/>
            <person name="Belaich M.N."/>
            <person name="Barreto E."/>
            <person name="Ghiringhelli P.D."/>
            <person name="Villamizar L.F."/>
        </authorList>
    </citation>
    <scope>NUCLEOTIDE SEQUENCE [LARGE SCALE GENOMIC DNA]</scope>
    <source>
        <strain evidence="2">VG008</strain>
    </source>
</reference>
<dbReference type="OrthoDB" id="27887at10239"/>
<dbReference type="KEGG" id="vg:23632064"/>
<dbReference type="Proteomes" id="UP000201335">
    <property type="component" value="Segment"/>
</dbReference>
<evidence type="ECO:0000313" key="3">
    <source>
        <dbReference type="Proteomes" id="UP000201335"/>
    </source>
</evidence>